<evidence type="ECO:0000313" key="2">
    <source>
        <dbReference type="RefSeq" id="XP_018495488.1"/>
    </source>
</evidence>
<dbReference type="InterPro" id="IPR011990">
    <property type="entry name" value="TPR-like_helical_dom_sf"/>
</dbReference>
<dbReference type="KEGG" id="goe:100902416"/>
<dbReference type="InterPro" id="IPR046341">
    <property type="entry name" value="SET_dom_sf"/>
</dbReference>
<gene>
    <name evidence="2" type="primary">LOC100902416</name>
</gene>
<dbReference type="PANTHER" id="PTHR12197:SF251">
    <property type="entry name" value="EG:BACR7C10.4 PROTEIN"/>
    <property type="match status" value="1"/>
</dbReference>
<dbReference type="AlphaFoldDB" id="A0AAJ7L4G0"/>
<evidence type="ECO:0000313" key="1">
    <source>
        <dbReference type="Proteomes" id="UP000694867"/>
    </source>
</evidence>
<dbReference type="GO" id="GO:0005634">
    <property type="term" value="C:nucleus"/>
    <property type="evidence" value="ECO:0007669"/>
    <property type="project" value="TreeGrafter"/>
</dbReference>
<organism evidence="1 2">
    <name type="scientific">Galendromus occidentalis</name>
    <name type="common">western predatory mite</name>
    <dbReference type="NCBI Taxonomy" id="34638"/>
    <lineage>
        <taxon>Eukaryota</taxon>
        <taxon>Metazoa</taxon>
        <taxon>Ecdysozoa</taxon>
        <taxon>Arthropoda</taxon>
        <taxon>Chelicerata</taxon>
        <taxon>Arachnida</taxon>
        <taxon>Acari</taxon>
        <taxon>Parasitiformes</taxon>
        <taxon>Mesostigmata</taxon>
        <taxon>Gamasina</taxon>
        <taxon>Phytoseioidea</taxon>
        <taxon>Phytoseiidae</taxon>
        <taxon>Typhlodrominae</taxon>
        <taxon>Galendromus</taxon>
    </lineage>
</organism>
<proteinExistence type="predicted"/>
<keyword evidence="1" id="KW-1185">Reference proteome</keyword>
<dbReference type="Gene3D" id="1.25.40.10">
    <property type="entry name" value="Tetratricopeptide repeat domain"/>
    <property type="match status" value="1"/>
</dbReference>
<dbReference type="SUPFAM" id="SSF82199">
    <property type="entry name" value="SET domain"/>
    <property type="match status" value="1"/>
</dbReference>
<accession>A0AAJ7L4G0</accession>
<dbReference type="PANTHER" id="PTHR12197">
    <property type="entry name" value="HISTONE-LYSINE N-METHYLTRANSFERASE SMYD"/>
    <property type="match status" value="1"/>
</dbReference>
<protein>
    <submittedName>
        <fullName evidence="2">Histone-lysine N-methyltransferase SMYD3</fullName>
    </submittedName>
</protein>
<dbReference type="Proteomes" id="UP000694867">
    <property type="component" value="Unplaced"/>
</dbReference>
<sequence length="347" mass="39465">MARIILRWRRELNNPSSETLLGTRRQLKDCMSHLQEIKRDRVRGGAFVEMLNLLKQFLTAAQLEGVSDLDILEIFGIMCVNTIHISNDDDSFGCALYLAPSLIDHSCYPNLTATFKGQKIVLKVLRPCEPKTVADLSLAYMPVCTTKERRRKTLREEYYFTCECEMCSGKVPEVLSEADPKLTDEVLELEKLSLDLSSPENHRKALKGVEELLSTKLKDLDDSDVAKFRAILVAADASVCASSYDRAYNYYSRSLPVMKRVFTENKAEYAYKLVRLARLSTIVVKTSQDPEVFGPLIALLQEAVRVTRIALGEDHSDTKDVALLYEELRAWWWLRQRAERQSAGGDE</sequence>
<reference evidence="2" key="1">
    <citation type="submission" date="2025-08" db="UniProtKB">
        <authorList>
            <consortium name="RefSeq"/>
        </authorList>
    </citation>
    <scope>IDENTIFICATION</scope>
</reference>
<dbReference type="Gene3D" id="2.170.270.10">
    <property type="entry name" value="SET domain"/>
    <property type="match status" value="1"/>
</dbReference>
<name>A0AAJ7L4G0_9ACAR</name>
<dbReference type="RefSeq" id="XP_018495488.1">
    <property type="nucleotide sequence ID" value="XM_018639972.1"/>
</dbReference>
<dbReference type="GeneID" id="100902416"/>
<dbReference type="InterPro" id="IPR050869">
    <property type="entry name" value="H3K4_H4K5_MeTrfase"/>
</dbReference>